<feature type="signal peptide" evidence="4">
    <location>
        <begin position="1"/>
        <end position="23"/>
    </location>
</feature>
<evidence type="ECO:0000256" key="4">
    <source>
        <dbReference type="SAM" id="SignalP"/>
    </source>
</evidence>
<feature type="chain" id="PRO_5015858106" description="TonB-dependent receptor" evidence="4">
    <location>
        <begin position="24"/>
        <end position="571"/>
    </location>
</feature>
<name>A0A2V1IUW7_9BACT</name>
<gene>
    <name evidence="5" type="ORF">C5O25_03485</name>
</gene>
<dbReference type="EMBL" id="PUBV01000005">
    <property type="protein sequence ID" value="PWB08603.1"/>
    <property type="molecule type" value="Genomic_DNA"/>
</dbReference>
<keyword evidence="6" id="KW-1185">Reference proteome</keyword>
<dbReference type="AlphaFoldDB" id="A0A2V1IUW7"/>
<proteinExistence type="predicted"/>
<comment type="subcellular location">
    <subcellularLocation>
        <location evidence="1">Cell outer membrane</location>
    </subcellularLocation>
</comment>
<sequence>MINHTIRLTAIAVISAAATATTAAQQLNKEITVEREVVPIQREATRLGFTPSVSLPPLAMERLSPSTRAITSRVPAGIVVLDPAAWADSIYISPYRGYASIGFMPLYNAMLSAGYRIVDNSTTRVGAWLQYDGTVYTSRRTPYDRASSGRKEYIRDHTATVGIYASQRIGASSELSGELDYSYSRYNHPGYSPATGDYGMEYQSVNRWNADLAWKSTVNDLGYGFRAGYSRFAFGDDIRYPYRQDLLPAEAENNFRFGAGLNADFDGGSLAALDVDFSGLRTNPTVENPNIGTPRSYSTWLLRFSPSYSYRAGAFDLRLGARVDLTHNSGKAFHIAPDVRIAVNPSSMFALEVSAGGGEWQNTLRSVFAFARNIEPWAAYANSHIPLTLDARLRIGPLHGLYGEISGGYARANDWLMPAITDSYGSLILEPEDVKGFHFGAAVGYRWGSVADARVEWHTAPSAYGKGYYLWRDRARNVLDASVKVNPVERLSVDLGFTLRTGRRICHIYDGASPAITLGDVRDLSAGISYRITPALTVFVNGENLLNHRYSTVDCFESQGITGLAGASLKF</sequence>
<dbReference type="Proteomes" id="UP000244925">
    <property type="component" value="Unassembled WGS sequence"/>
</dbReference>
<evidence type="ECO:0000256" key="3">
    <source>
        <dbReference type="ARBA" id="ARBA00023237"/>
    </source>
</evidence>
<evidence type="ECO:0000256" key="1">
    <source>
        <dbReference type="ARBA" id="ARBA00004442"/>
    </source>
</evidence>
<keyword evidence="4" id="KW-0732">Signal</keyword>
<evidence type="ECO:0000313" key="6">
    <source>
        <dbReference type="Proteomes" id="UP000244925"/>
    </source>
</evidence>
<keyword evidence="3" id="KW-0998">Cell outer membrane</keyword>
<keyword evidence="2" id="KW-0472">Membrane</keyword>
<evidence type="ECO:0000313" key="5">
    <source>
        <dbReference type="EMBL" id="PWB08603.1"/>
    </source>
</evidence>
<evidence type="ECO:0000256" key="2">
    <source>
        <dbReference type="ARBA" id="ARBA00023136"/>
    </source>
</evidence>
<dbReference type="GO" id="GO:0009279">
    <property type="term" value="C:cell outer membrane"/>
    <property type="evidence" value="ECO:0007669"/>
    <property type="project" value="UniProtKB-SubCell"/>
</dbReference>
<organism evidence="5 6">
    <name type="scientific">Paramuribaculum intestinale</name>
    <dbReference type="NCBI Taxonomy" id="2094151"/>
    <lineage>
        <taxon>Bacteria</taxon>
        <taxon>Pseudomonadati</taxon>
        <taxon>Bacteroidota</taxon>
        <taxon>Bacteroidia</taxon>
        <taxon>Bacteroidales</taxon>
        <taxon>Muribaculaceae</taxon>
        <taxon>Paramuribaculum</taxon>
    </lineage>
</organism>
<evidence type="ECO:0008006" key="7">
    <source>
        <dbReference type="Google" id="ProtNLM"/>
    </source>
</evidence>
<dbReference type="InterPro" id="IPR036942">
    <property type="entry name" value="Beta-barrel_TonB_sf"/>
</dbReference>
<dbReference type="RefSeq" id="WP_107035349.1">
    <property type="nucleotide sequence ID" value="NZ_PUBV01000005.1"/>
</dbReference>
<comment type="caution">
    <text evidence="5">The sequence shown here is derived from an EMBL/GenBank/DDBJ whole genome shotgun (WGS) entry which is preliminary data.</text>
</comment>
<reference evidence="6" key="1">
    <citation type="submission" date="2018-02" db="EMBL/GenBank/DDBJ databases">
        <authorList>
            <person name="Clavel T."/>
            <person name="Strowig T."/>
        </authorList>
    </citation>
    <scope>NUCLEOTIDE SEQUENCE [LARGE SCALE GENOMIC DNA]</scope>
    <source>
        <strain evidence="6">DSM 100764</strain>
    </source>
</reference>
<protein>
    <recommendedName>
        <fullName evidence="7">TonB-dependent receptor</fullName>
    </recommendedName>
</protein>
<dbReference type="Gene3D" id="2.40.170.20">
    <property type="entry name" value="TonB-dependent receptor, beta-barrel domain"/>
    <property type="match status" value="1"/>
</dbReference>
<accession>A0A2V1IUW7</accession>
<dbReference type="SUPFAM" id="SSF56935">
    <property type="entry name" value="Porins"/>
    <property type="match status" value="1"/>
</dbReference>